<organism evidence="15 16">
    <name type="scientific">Acinetobacter cumulans</name>
    <dbReference type="NCBI Taxonomy" id="2136182"/>
    <lineage>
        <taxon>Bacteria</taxon>
        <taxon>Pseudomonadati</taxon>
        <taxon>Pseudomonadota</taxon>
        <taxon>Gammaproteobacteria</taxon>
        <taxon>Moraxellales</taxon>
        <taxon>Moraxellaceae</taxon>
        <taxon>Acinetobacter</taxon>
    </lineage>
</organism>
<dbReference type="AlphaFoldDB" id="A0A3A8FVS7"/>
<keyword evidence="10 13" id="KW-1133">Transmembrane helix</keyword>
<dbReference type="RefSeq" id="WP_120367831.1">
    <property type="nucleotide sequence ID" value="NZ_RAXZ01000017.1"/>
</dbReference>
<dbReference type="Gene3D" id="1.10.287.130">
    <property type="match status" value="1"/>
</dbReference>
<evidence type="ECO:0000256" key="10">
    <source>
        <dbReference type="ARBA" id="ARBA00022989"/>
    </source>
</evidence>
<protein>
    <recommendedName>
        <fullName evidence="3">histidine kinase</fullName>
        <ecNumber evidence="3">2.7.13.3</ecNumber>
    </recommendedName>
</protein>
<dbReference type="CDD" id="cd00082">
    <property type="entry name" value="HisKA"/>
    <property type="match status" value="1"/>
</dbReference>
<gene>
    <name evidence="15" type="ORF">D7V64_12020</name>
</gene>
<evidence type="ECO:0000313" key="15">
    <source>
        <dbReference type="EMBL" id="RKG50997.1"/>
    </source>
</evidence>
<dbReference type="GO" id="GO:0005524">
    <property type="term" value="F:ATP binding"/>
    <property type="evidence" value="ECO:0007669"/>
    <property type="project" value="UniProtKB-KW"/>
</dbReference>
<evidence type="ECO:0000256" key="8">
    <source>
        <dbReference type="ARBA" id="ARBA00022777"/>
    </source>
</evidence>
<keyword evidence="12 13" id="KW-0472">Membrane</keyword>
<keyword evidence="6 13" id="KW-0812">Transmembrane</keyword>
<comment type="caution">
    <text evidence="15">The sequence shown here is derived from an EMBL/GenBank/DDBJ whole genome shotgun (WGS) entry which is preliminary data.</text>
</comment>
<evidence type="ECO:0000256" key="13">
    <source>
        <dbReference type="SAM" id="Phobius"/>
    </source>
</evidence>
<feature type="transmembrane region" description="Helical" evidence="13">
    <location>
        <begin position="146"/>
        <end position="169"/>
    </location>
</feature>
<evidence type="ECO:0000256" key="4">
    <source>
        <dbReference type="ARBA" id="ARBA00022553"/>
    </source>
</evidence>
<evidence type="ECO:0000313" key="16">
    <source>
        <dbReference type="Proteomes" id="UP000281084"/>
    </source>
</evidence>
<sequence>MSQAKISLQQKLIKTSLWSSILAGAIALCLLFALSAYQTMDTQDAIMDEIADFLVAQTQPTQSSQTIGELSKEFDISYVVQHQQRILAQSKLEDQHDVSAFVSERIADDYGFYWQDRQLWRSYKRIDSESQREVLMLQPMQERVELLLQSVLGYAAVLLLLWGLQWVLLKVLMKRDFAVIRQFSEQISLKNPKELSPIDASQPAIIELEPIRLQLNSLMQRLGRALEAEHRFTADASHELRSPLSAIQMRLQVLRRKYQDHPQLATEMLAIQQDVSRGTQVLENLLLLARLDPSKEEDLPKTQVDVPAITERLLSDYQESLQQHHLILHSQLEPVTIEANAELLQICLRNLIDNAVHYTPALGTIQIRLRQQDHHCYWQIDNSGEGIDETVIQHFGERFYRVLGSQVQGSGLGLSICKKIVELHQGQIKFSASELGGLKVLLSI</sequence>
<evidence type="ECO:0000256" key="1">
    <source>
        <dbReference type="ARBA" id="ARBA00000085"/>
    </source>
</evidence>
<dbReference type="SMART" id="SM00387">
    <property type="entry name" value="HATPase_c"/>
    <property type="match status" value="1"/>
</dbReference>
<dbReference type="EMBL" id="RAXZ01000017">
    <property type="protein sequence ID" value="RKG50997.1"/>
    <property type="molecule type" value="Genomic_DNA"/>
</dbReference>
<dbReference type="PANTHER" id="PTHR45436:SF14">
    <property type="entry name" value="SENSOR PROTEIN QSEC"/>
    <property type="match status" value="1"/>
</dbReference>
<evidence type="ECO:0000256" key="3">
    <source>
        <dbReference type="ARBA" id="ARBA00012438"/>
    </source>
</evidence>
<dbReference type="PROSITE" id="PS50109">
    <property type="entry name" value="HIS_KIN"/>
    <property type="match status" value="1"/>
</dbReference>
<dbReference type="Pfam" id="PF02518">
    <property type="entry name" value="HATPase_c"/>
    <property type="match status" value="1"/>
</dbReference>
<dbReference type="PANTHER" id="PTHR45436">
    <property type="entry name" value="SENSOR HISTIDINE KINASE YKOH"/>
    <property type="match status" value="1"/>
</dbReference>
<evidence type="ECO:0000256" key="5">
    <source>
        <dbReference type="ARBA" id="ARBA00022679"/>
    </source>
</evidence>
<dbReference type="InterPro" id="IPR036890">
    <property type="entry name" value="HATPase_C_sf"/>
</dbReference>
<dbReference type="Pfam" id="PF00512">
    <property type="entry name" value="HisKA"/>
    <property type="match status" value="1"/>
</dbReference>
<dbReference type="InterPro" id="IPR050428">
    <property type="entry name" value="TCS_sensor_his_kinase"/>
</dbReference>
<evidence type="ECO:0000256" key="11">
    <source>
        <dbReference type="ARBA" id="ARBA00023012"/>
    </source>
</evidence>
<dbReference type="GO" id="GO:0000155">
    <property type="term" value="F:phosphorelay sensor kinase activity"/>
    <property type="evidence" value="ECO:0007669"/>
    <property type="project" value="InterPro"/>
</dbReference>
<dbReference type="PRINTS" id="PR00344">
    <property type="entry name" value="BCTRLSENSOR"/>
</dbReference>
<evidence type="ECO:0000259" key="14">
    <source>
        <dbReference type="PROSITE" id="PS50109"/>
    </source>
</evidence>
<dbReference type="InterPro" id="IPR004358">
    <property type="entry name" value="Sig_transdc_His_kin-like_C"/>
</dbReference>
<dbReference type="InterPro" id="IPR003594">
    <property type="entry name" value="HATPase_dom"/>
</dbReference>
<feature type="domain" description="Histidine kinase" evidence="14">
    <location>
        <begin position="235"/>
        <end position="444"/>
    </location>
</feature>
<evidence type="ECO:0000256" key="6">
    <source>
        <dbReference type="ARBA" id="ARBA00022692"/>
    </source>
</evidence>
<keyword evidence="8 15" id="KW-0418">Kinase</keyword>
<dbReference type="SMART" id="SM00388">
    <property type="entry name" value="HisKA"/>
    <property type="match status" value="1"/>
</dbReference>
<proteinExistence type="predicted"/>
<dbReference type="InterPro" id="IPR036097">
    <property type="entry name" value="HisK_dim/P_sf"/>
</dbReference>
<dbReference type="Proteomes" id="UP000281084">
    <property type="component" value="Unassembled WGS sequence"/>
</dbReference>
<keyword evidence="7" id="KW-0547">Nucleotide-binding</keyword>
<dbReference type="EC" id="2.7.13.3" evidence="3"/>
<dbReference type="GO" id="GO:0005886">
    <property type="term" value="C:plasma membrane"/>
    <property type="evidence" value="ECO:0007669"/>
    <property type="project" value="TreeGrafter"/>
</dbReference>
<keyword evidence="11" id="KW-0902">Two-component regulatory system</keyword>
<comment type="subcellular location">
    <subcellularLocation>
        <location evidence="2">Membrane</location>
        <topology evidence="2">Multi-pass membrane protein</topology>
    </subcellularLocation>
</comment>
<evidence type="ECO:0000256" key="9">
    <source>
        <dbReference type="ARBA" id="ARBA00022840"/>
    </source>
</evidence>
<evidence type="ECO:0000256" key="2">
    <source>
        <dbReference type="ARBA" id="ARBA00004141"/>
    </source>
</evidence>
<dbReference type="InterPro" id="IPR003661">
    <property type="entry name" value="HisK_dim/P_dom"/>
</dbReference>
<reference evidence="15 16" key="1">
    <citation type="submission" date="2018-09" db="EMBL/GenBank/DDBJ databases">
        <title>The draft genome of Acinetobacter spp. strains.</title>
        <authorList>
            <person name="Qin J."/>
            <person name="Feng Y."/>
            <person name="Zong Z."/>
        </authorList>
    </citation>
    <scope>NUCLEOTIDE SEQUENCE [LARGE SCALE GENOMIC DNA]</scope>
    <source>
        <strain evidence="15 16">WCHAc060002</strain>
    </source>
</reference>
<dbReference type="Gene3D" id="3.30.565.10">
    <property type="entry name" value="Histidine kinase-like ATPase, C-terminal domain"/>
    <property type="match status" value="1"/>
</dbReference>
<dbReference type="SUPFAM" id="SSF47384">
    <property type="entry name" value="Homodimeric domain of signal transducing histidine kinase"/>
    <property type="match status" value="1"/>
</dbReference>
<keyword evidence="4" id="KW-0597">Phosphoprotein</keyword>
<feature type="transmembrane region" description="Helical" evidence="13">
    <location>
        <begin position="12"/>
        <end position="37"/>
    </location>
</feature>
<accession>A0A3A8FVS7</accession>
<evidence type="ECO:0000256" key="7">
    <source>
        <dbReference type="ARBA" id="ARBA00022741"/>
    </source>
</evidence>
<keyword evidence="5" id="KW-0808">Transferase</keyword>
<name>A0A3A8FVS7_9GAMM</name>
<keyword evidence="9" id="KW-0067">ATP-binding</keyword>
<dbReference type="CDD" id="cd00075">
    <property type="entry name" value="HATPase"/>
    <property type="match status" value="1"/>
</dbReference>
<dbReference type="SUPFAM" id="SSF55874">
    <property type="entry name" value="ATPase domain of HSP90 chaperone/DNA topoisomerase II/histidine kinase"/>
    <property type="match status" value="1"/>
</dbReference>
<evidence type="ECO:0000256" key="12">
    <source>
        <dbReference type="ARBA" id="ARBA00023136"/>
    </source>
</evidence>
<dbReference type="InterPro" id="IPR005467">
    <property type="entry name" value="His_kinase_dom"/>
</dbReference>
<comment type="catalytic activity">
    <reaction evidence="1">
        <text>ATP + protein L-histidine = ADP + protein N-phospho-L-histidine.</text>
        <dbReference type="EC" id="2.7.13.3"/>
    </reaction>
</comment>